<reference evidence="1" key="1">
    <citation type="journal article" date="2022" name="Int. J. Mol. Sci.">
        <title>Draft Genome of Tanacetum Coccineum: Genomic Comparison of Closely Related Tanacetum-Family Plants.</title>
        <authorList>
            <person name="Yamashiro T."/>
            <person name="Shiraishi A."/>
            <person name="Nakayama K."/>
            <person name="Satake H."/>
        </authorList>
    </citation>
    <scope>NUCLEOTIDE SEQUENCE</scope>
</reference>
<dbReference type="Proteomes" id="UP001151760">
    <property type="component" value="Unassembled WGS sequence"/>
</dbReference>
<accession>A0ABQ5ICU0</accession>
<keyword evidence="2" id="KW-1185">Reference proteome</keyword>
<comment type="caution">
    <text evidence="1">The sequence shown here is derived from an EMBL/GenBank/DDBJ whole genome shotgun (WGS) entry which is preliminary data.</text>
</comment>
<proteinExistence type="predicted"/>
<organism evidence="1 2">
    <name type="scientific">Tanacetum coccineum</name>
    <dbReference type="NCBI Taxonomy" id="301880"/>
    <lineage>
        <taxon>Eukaryota</taxon>
        <taxon>Viridiplantae</taxon>
        <taxon>Streptophyta</taxon>
        <taxon>Embryophyta</taxon>
        <taxon>Tracheophyta</taxon>
        <taxon>Spermatophyta</taxon>
        <taxon>Magnoliopsida</taxon>
        <taxon>eudicotyledons</taxon>
        <taxon>Gunneridae</taxon>
        <taxon>Pentapetalae</taxon>
        <taxon>asterids</taxon>
        <taxon>campanulids</taxon>
        <taxon>Asterales</taxon>
        <taxon>Asteraceae</taxon>
        <taxon>Asteroideae</taxon>
        <taxon>Anthemideae</taxon>
        <taxon>Anthemidinae</taxon>
        <taxon>Tanacetum</taxon>
    </lineage>
</organism>
<gene>
    <name evidence="1" type="ORF">Tco_1093018</name>
</gene>
<evidence type="ECO:0000313" key="2">
    <source>
        <dbReference type="Proteomes" id="UP001151760"/>
    </source>
</evidence>
<evidence type="ECO:0000313" key="1">
    <source>
        <dbReference type="EMBL" id="GJT97500.1"/>
    </source>
</evidence>
<name>A0ABQ5ICU0_9ASTR</name>
<reference evidence="1" key="2">
    <citation type="submission" date="2022-01" db="EMBL/GenBank/DDBJ databases">
        <authorList>
            <person name="Yamashiro T."/>
            <person name="Shiraishi A."/>
            <person name="Satake H."/>
            <person name="Nakayama K."/>
        </authorList>
    </citation>
    <scope>NUCLEOTIDE SEQUENCE</scope>
</reference>
<sequence>MTILVPMCGDMVNYCNSVNVVTVMEKLEDFEEIDLGFESSTVSLLDHGDDHDHDHETTTLNLTLSRRSFAYYRTSSEALTFFRAVD</sequence>
<dbReference type="EMBL" id="BQNB010020585">
    <property type="protein sequence ID" value="GJT97500.1"/>
    <property type="molecule type" value="Genomic_DNA"/>
</dbReference>
<protein>
    <submittedName>
        <fullName evidence="1">Uncharacterized protein</fullName>
    </submittedName>
</protein>